<dbReference type="PANTHER" id="PTHR46158">
    <property type="entry name" value="OS02G0165000 PROTEIN"/>
    <property type="match status" value="1"/>
</dbReference>
<organism evidence="7">
    <name type="scientific">Sesamum angustifolium</name>
    <dbReference type="NCBI Taxonomy" id="2727405"/>
    <lineage>
        <taxon>Eukaryota</taxon>
        <taxon>Viridiplantae</taxon>
        <taxon>Streptophyta</taxon>
        <taxon>Embryophyta</taxon>
        <taxon>Tracheophyta</taxon>
        <taxon>Spermatophyta</taxon>
        <taxon>Magnoliopsida</taxon>
        <taxon>eudicotyledons</taxon>
        <taxon>Gunneridae</taxon>
        <taxon>Pentapetalae</taxon>
        <taxon>asterids</taxon>
        <taxon>lamiids</taxon>
        <taxon>Lamiales</taxon>
        <taxon>Pedaliaceae</taxon>
        <taxon>Sesamum</taxon>
    </lineage>
</organism>
<evidence type="ECO:0000259" key="6">
    <source>
        <dbReference type="PROSITE" id="PS51292"/>
    </source>
</evidence>
<feature type="transmembrane region" description="Helical" evidence="5">
    <location>
        <begin position="382"/>
        <end position="404"/>
    </location>
</feature>
<sequence length="526" mass="57754">MSTEEKGMIISHPHHGTAACDTQAVGLVPNLETSSEMTEETSQGKQWRKPNLFLEIPSRSLEVSPQEFMEIKMPPTPTPTPKRVNFVLTRSPSDSRLHGSSGPSSTKGKSSIRSILPWLSFKNRSSNSDVEKAANIDSGSSTMVAQDKLSISRSWSLSKIFTPRIKRTSSLPVTPFEISNPDAAHSGSINSHLTLDTNEGCRISRSLSVPVIDKEKGIQKMNSFFRVIPSTPRVKDQDSEVSTAVAEKDDENNEANGEDIPEDEAVCRICFVELCEGGETLKMECSCKGELALAHQECAVKWFAIKGNKTCDVCKQEVTNLPVTLLRIQSSINRNTATSSIGQMEFNGYRVWQDLPILVIVGMLAYFCFLEQLLARKMDSSAIAISIPFSCVLGLLSSVTSSAMGPNIFSIFSEEKICLGVCINPIRYRCYLCSYLLQRGPRASICFDPSVHICGIGIAMSGTSILLEVLRWRERGRPVTNENEMSNNIRPNPSQAPPPSLTATPSHSSPRPHRHDVENPETSSGS</sequence>
<accession>A0AAW2QQ00</accession>
<dbReference type="Gene3D" id="3.30.40.10">
    <property type="entry name" value="Zinc/RING finger domain, C3HC4 (zinc finger)"/>
    <property type="match status" value="1"/>
</dbReference>
<feature type="compositionally biased region" description="Polar residues" evidence="4">
    <location>
        <begin position="480"/>
        <end position="493"/>
    </location>
</feature>
<dbReference type="SUPFAM" id="SSF57850">
    <property type="entry name" value="RING/U-box"/>
    <property type="match status" value="1"/>
</dbReference>
<keyword evidence="3" id="KW-0862">Zinc</keyword>
<dbReference type="InterPro" id="IPR013083">
    <property type="entry name" value="Znf_RING/FYVE/PHD"/>
</dbReference>
<dbReference type="CDD" id="cd16495">
    <property type="entry name" value="RING_CH-C4HC3_MARCH"/>
    <property type="match status" value="1"/>
</dbReference>
<name>A0AAW2QQ00_9LAMI</name>
<keyword evidence="5" id="KW-0812">Transmembrane</keyword>
<evidence type="ECO:0000256" key="4">
    <source>
        <dbReference type="SAM" id="MobiDB-lite"/>
    </source>
</evidence>
<dbReference type="EMBL" id="JACGWK010000002">
    <property type="protein sequence ID" value="KAL0369670.1"/>
    <property type="molecule type" value="Genomic_DNA"/>
</dbReference>
<protein>
    <recommendedName>
        <fullName evidence="6">RING-CH-type domain-containing protein</fullName>
    </recommendedName>
</protein>
<feature type="transmembrane region" description="Helical" evidence="5">
    <location>
        <begin position="351"/>
        <end position="370"/>
    </location>
</feature>
<feature type="domain" description="RING-CH-type" evidence="6">
    <location>
        <begin position="259"/>
        <end position="321"/>
    </location>
</feature>
<keyword evidence="2" id="KW-0863">Zinc-finger</keyword>
<feature type="region of interest" description="Disordered" evidence="4">
    <location>
        <begin position="235"/>
        <end position="258"/>
    </location>
</feature>
<comment type="caution">
    <text evidence="7">The sequence shown here is derived from an EMBL/GenBank/DDBJ whole genome shotgun (WGS) entry which is preliminary data.</text>
</comment>
<dbReference type="Pfam" id="PF12906">
    <property type="entry name" value="RINGv"/>
    <property type="match status" value="1"/>
</dbReference>
<evidence type="ECO:0000256" key="2">
    <source>
        <dbReference type="ARBA" id="ARBA00022771"/>
    </source>
</evidence>
<reference evidence="7" key="2">
    <citation type="journal article" date="2024" name="Plant">
        <title>Genomic evolution and insights into agronomic trait innovations of Sesamum species.</title>
        <authorList>
            <person name="Miao H."/>
            <person name="Wang L."/>
            <person name="Qu L."/>
            <person name="Liu H."/>
            <person name="Sun Y."/>
            <person name="Le M."/>
            <person name="Wang Q."/>
            <person name="Wei S."/>
            <person name="Zheng Y."/>
            <person name="Lin W."/>
            <person name="Duan Y."/>
            <person name="Cao H."/>
            <person name="Xiong S."/>
            <person name="Wang X."/>
            <person name="Wei L."/>
            <person name="Li C."/>
            <person name="Ma Q."/>
            <person name="Ju M."/>
            <person name="Zhao R."/>
            <person name="Li G."/>
            <person name="Mu C."/>
            <person name="Tian Q."/>
            <person name="Mei H."/>
            <person name="Zhang T."/>
            <person name="Gao T."/>
            <person name="Zhang H."/>
        </authorList>
    </citation>
    <scope>NUCLEOTIDE SEQUENCE</scope>
    <source>
        <strain evidence="7">G01</strain>
    </source>
</reference>
<dbReference type="InterPro" id="IPR011016">
    <property type="entry name" value="Znf_RING-CH"/>
</dbReference>
<keyword evidence="5" id="KW-0472">Membrane</keyword>
<keyword evidence="1" id="KW-0479">Metal-binding</keyword>
<dbReference type="AlphaFoldDB" id="A0AAW2QQ00"/>
<feature type="region of interest" description="Disordered" evidence="4">
    <location>
        <begin position="90"/>
        <end position="111"/>
    </location>
</feature>
<dbReference type="GO" id="GO:0008270">
    <property type="term" value="F:zinc ion binding"/>
    <property type="evidence" value="ECO:0007669"/>
    <property type="project" value="UniProtKB-KW"/>
</dbReference>
<dbReference type="PROSITE" id="PS51292">
    <property type="entry name" value="ZF_RING_CH"/>
    <property type="match status" value="1"/>
</dbReference>
<dbReference type="PANTHER" id="PTHR46158:SF1">
    <property type="entry name" value="RING_U-BOX SUPERFAMILY PROTEIN"/>
    <property type="match status" value="1"/>
</dbReference>
<keyword evidence="5" id="KW-1133">Transmembrane helix</keyword>
<evidence type="ECO:0000313" key="7">
    <source>
        <dbReference type="EMBL" id="KAL0369670.1"/>
    </source>
</evidence>
<gene>
    <name evidence="7" type="ORF">Sangu_0285100</name>
</gene>
<evidence type="ECO:0000256" key="3">
    <source>
        <dbReference type="ARBA" id="ARBA00022833"/>
    </source>
</evidence>
<dbReference type="SMART" id="SM00744">
    <property type="entry name" value="RINGv"/>
    <property type="match status" value="1"/>
</dbReference>
<evidence type="ECO:0000256" key="1">
    <source>
        <dbReference type="ARBA" id="ARBA00022723"/>
    </source>
</evidence>
<proteinExistence type="predicted"/>
<reference evidence="7" key="1">
    <citation type="submission" date="2020-06" db="EMBL/GenBank/DDBJ databases">
        <authorList>
            <person name="Li T."/>
            <person name="Hu X."/>
            <person name="Zhang T."/>
            <person name="Song X."/>
            <person name="Zhang H."/>
            <person name="Dai N."/>
            <person name="Sheng W."/>
            <person name="Hou X."/>
            <person name="Wei L."/>
        </authorList>
    </citation>
    <scope>NUCLEOTIDE SEQUENCE</scope>
    <source>
        <strain evidence="7">G01</strain>
        <tissue evidence="7">Leaf</tissue>
    </source>
</reference>
<dbReference type="PROSITE" id="PS51257">
    <property type="entry name" value="PROKAR_LIPOPROTEIN"/>
    <property type="match status" value="1"/>
</dbReference>
<feature type="compositionally biased region" description="Acidic residues" evidence="4">
    <location>
        <begin position="248"/>
        <end position="258"/>
    </location>
</feature>
<feature type="region of interest" description="Disordered" evidence="4">
    <location>
        <begin position="478"/>
        <end position="526"/>
    </location>
</feature>
<evidence type="ECO:0000256" key="5">
    <source>
        <dbReference type="SAM" id="Phobius"/>
    </source>
</evidence>
<feature type="compositionally biased region" description="Low complexity" evidence="4">
    <location>
        <begin position="99"/>
        <end position="111"/>
    </location>
</feature>